<dbReference type="InterPro" id="IPR040079">
    <property type="entry name" value="Glutathione_S-Trfase"/>
</dbReference>
<keyword evidence="9" id="KW-1185">Reference proteome</keyword>
<evidence type="ECO:0000313" key="10">
    <source>
        <dbReference type="WBParaSite" id="maker-uti_cns_0018931-snap-gene-0.3-mRNA-1"/>
    </source>
</evidence>
<dbReference type="Gene3D" id="3.40.30.10">
    <property type="entry name" value="Glutaredoxin"/>
    <property type="match status" value="1"/>
</dbReference>
<dbReference type="Proteomes" id="UP000095280">
    <property type="component" value="Unplaced"/>
</dbReference>
<evidence type="ECO:0000259" key="8">
    <source>
        <dbReference type="PROSITE" id="PS50405"/>
    </source>
</evidence>
<protein>
    <submittedName>
        <fullName evidence="10">Glutathione transferase</fullName>
    </submittedName>
</protein>
<dbReference type="InterPro" id="IPR004046">
    <property type="entry name" value="GST_C"/>
</dbReference>
<comment type="similarity">
    <text evidence="3">Belongs to the GST superfamily. Mu family.</text>
</comment>
<dbReference type="Pfam" id="PF00179">
    <property type="entry name" value="UQ_con"/>
    <property type="match status" value="1"/>
</dbReference>
<dbReference type="SFLD" id="SFLDS00019">
    <property type="entry name" value="Glutathione_Transferase_(cytos"/>
    <property type="match status" value="1"/>
</dbReference>
<dbReference type="InterPro" id="IPR010987">
    <property type="entry name" value="Glutathione-S-Trfase_C-like"/>
</dbReference>
<reference evidence="10" key="1">
    <citation type="submission" date="2016-11" db="UniProtKB">
        <authorList>
            <consortium name="WormBaseParasite"/>
        </authorList>
    </citation>
    <scope>IDENTIFICATION</scope>
</reference>
<feature type="domain" description="UBC core" evidence="6">
    <location>
        <begin position="67"/>
        <end position="217"/>
    </location>
</feature>
<dbReference type="AlphaFoldDB" id="A0A1I8IWP2"/>
<comment type="function">
    <text evidence="1">GST isoenzymes appear to play a central role in the parasite detoxification system. Other functions are also suspected including a role in increasing the solubility of haematin in the parasite gut.</text>
</comment>
<proteinExistence type="inferred from homology"/>
<dbReference type="Pfam" id="PF14497">
    <property type="entry name" value="GST_C_3"/>
    <property type="match status" value="1"/>
</dbReference>
<dbReference type="PANTHER" id="PTHR11571">
    <property type="entry name" value="GLUTATHIONE S-TRANSFERASE"/>
    <property type="match status" value="1"/>
</dbReference>
<name>A0A1I8IWP2_9PLAT</name>
<feature type="compositionally biased region" description="Low complexity" evidence="5">
    <location>
        <begin position="322"/>
        <end position="331"/>
    </location>
</feature>
<accession>A0A1I8IWP2</accession>
<feature type="domain" description="GST N-terminal" evidence="7">
    <location>
        <begin position="392"/>
        <end position="473"/>
    </location>
</feature>
<dbReference type="InterPro" id="IPR050213">
    <property type="entry name" value="GST_superfamily"/>
</dbReference>
<feature type="region of interest" description="Disordered" evidence="5">
    <location>
        <begin position="310"/>
        <end position="333"/>
    </location>
</feature>
<evidence type="ECO:0000256" key="5">
    <source>
        <dbReference type="SAM" id="MobiDB-lite"/>
    </source>
</evidence>
<organism evidence="9 10">
    <name type="scientific">Macrostomum lignano</name>
    <dbReference type="NCBI Taxonomy" id="282301"/>
    <lineage>
        <taxon>Eukaryota</taxon>
        <taxon>Metazoa</taxon>
        <taxon>Spiralia</taxon>
        <taxon>Lophotrochozoa</taxon>
        <taxon>Platyhelminthes</taxon>
        <taxon>Rhabditophora</taxon>
        <taxon>Macrostomorpha</taxon>
        <taxon>Macrostomida</taxon>
        <taxon>Macrostomidae</taxon>
        <taxon>Macrostomum</taxon>
    </lineage>
</organism>
<feature type="compositionally biased region" description="Polar residues" evidence="5">
    <location>
        <begin position="352"/>
        <end position="361"/>
    </location>
</feature>
<evidence type="ECO:0000256" key="4">
    <source>
        <dbReference type="ARBA" id="ARBA00011738"/>
    </source>
</evidence>
<dbReference type="InterPro" id="IPR036249">
    <property type="entry name" value="Thioredoxin-like_sf"/>
</dbReference>
<dbReference type="GO" id="GO:0006749">
    <property type="term" value="P:glutathione metabolic process"/>
    <property type="evidence" value="ECO:0007669"/>
    <property type="project" value="TreeGrafter"/>
</dbReference>
<dbReference type="CDD" id="cd23806">
    <property type="entry name" value="UBCc_UBE2U"/>
    <property type="match status" value="1"/>
</dbReference>
<dbReference type="CDD" id="cd03192">
    <property type="entry name" value="GST_C_Sigma_like"/>
    <property type="match status" value="1"/>
</dbReference>
<evidence type="ECO:0000259" key="6">
    <source>
        <dbReference type="PROSITE" id="PS50127"/>
    </source>
</evidence>
<dbReference type="SUPFAM" id="SSF47616">
    <property type="entry name" value="GST C-terminal domain-like"/>
    <property type="match status" value="1"/>
</dbReference>
<dbReference type="Gene3D" id="1.20.1050.10">
    <property type="match status" value="1"/>
</dbReference>
<dbReference type="InterPro" id="IPR016135">
    <property type="entry name" value="UBQ-conjugating_enzyme/RWD"/>
</dbReference>
<dbReference type="InterPro" id="IPR004045">
    <property type="entry name" value="Glutathione_S-Trfase_N"/>
</dbReference>
<dbReference type="SMART" id="SM00212">
    <property type="entry name" value="UBCc"/>
    <property type="match status" value="1"/>
</dbReference>
<evidence type="ECO:0000256" key="1">
    <source>
        <dbReference type="ARBA" id="ARBA00002446"/>
    </source>
</evidence>
<dbReference type="PANTHER" id="PTHR11571:SF263">
    <property type="entry name" value="GLUTATHIONE S-TRANSFERASE"/>
    <property type="match status" value="1"/>
</dbReference>
<dbReference type="Gene3D" id="3.10.110.10">
    <property type="entry name" value="Ubiquitin Conjugating Enzyme"/>
    <property type="match status" value="1"/>
</dbReference>
<dbReference type="InterPro" id="IPR000608">
    <property type="entry name" value="UBC"/>
</dbReference>
<feature type="domain" description="GST C-terminal" evidence="8">
    <location>
        <begin position="475"/>
        <end position="617"/>
    </location>
</feature>
<dbReference type="PROSITE" id="PS50404">
    <property type="entry name" value="GST_NTER"/>
    <property type="match status" value="1"/>
</dbReference>
<dbReference type="PROSITE" id="PS50405">
    <property type="entry name" value="GST_CTER"/>
    <property type="match status" value="1"/>
</dbReference>
<feature type="region of interest" description="Disordered" evidence="5">
    <location>
        <begin position="352"/>
        <end position="384"/>
    </location>
</feature>
<dbReference type="CDD" id="cd03039">
    <property type="entry name" value="GST_N_Sigma_like"/>
    <property type="match status" value="1"/>
</dbReference>
<evidence type="ECO:0000259" key="7">
    <source>
        <dbReference type="PROSITE" id="PS50404"/>
    </source>
</evidence>
<evidence type="ECO:0000313" key="9">
    <source>
        <dbReference type="Proteomes" id="UP000095280"/>
    </source>
</evidence>
<sequence>MLRFYIVKAPEYLYLVTMSDSKKAYVNMNHLLLISLDSAFSIGRFISATIRSKKKQATMASSVVHSRAYLLIEQELLKFERNPVKGIRVYPTRAGNLFSLSAKIKGLPDTLWDGGVLKLRLRFSESYNYVPPEANFVTVPFHPNVEPDTGRVACPYLDDPQKWNASVSLADLLSSIQQQLTEPNAQLILNPEAAEMMSTDYEQYKSVVAQCVQMSQIVENSPDKLRPFSPSGDDENPDASGGVRQPVEIEYDLDYLNRPPPKPQKPSQRKISFETYHAGWSKLATSKTVDREPFNPASVWHSDTLSAKMESHRRLKYGNSGQPKQKQQQKQLESNLERLDQMRRIYLAQRHASNVSTSRSLMSDIKKQPQPPHQRSQLHQFDDEEDEVEAEDLWELWYWPLAGRGEFVRLMFEEAGVAYKEVNDPQPLTDKFKGQSKVGWPVFAVPMIKNGDFELGQTGTVCRYLGKQFGLFPASEADQFRADQLCTTVMDYIAEGRLAFHGKNHYETYYNQQEFTQPYIDYFIANRIPKFLPHFEATLRYNNADKPESADSLYCFGNSLTYVDLCLLHVLRATESQFPDAWKANISSYPLLARFKQQMESRPRLKAYFASARCRPFEGNSMICLAIFCTASGIVSDICGIVASDAGGDSSCADAGTRCGSGICELDGACPLHANFAGGSGNDPAAELQLNLILFTLNARAMPLADTKSTVGYRSAVPFSTSGYVGCRLALCGFLDMINCIQSNTPARVDLSSQTFKPLVSGVLASSSSATVGRNVASIVDEAGITLIYTVRFFSGEELEEFGVSLLASRSGPH</sequence>
<dbReference type="GO" id="GO:0004364">
    <property type="term" value="F:glutathione transferase activity"/>
    <property type="evidence" value="ECO:0007669"/>
    <property type="project" value="UniProtKB-EC"/>
</dbReference>
<comment type="function">
    <text evidence="2">Conjugation of reduced glutathione to a wide number of exogenous and endogenous hydrophobic electrophiles.</text>
</comment>
<dbReference type="WBParaSite" id="maker-uti_cns_0018931-snap-gene-0.3-mRNA-1">
    <property type="protein sequence ID" value="maker-uti_cns_0018931-snap-gene-0.3-mRNA-1"/>
    <property type="gene ID" value="maker-uti_cns_0018931-snap-gene-0.3"/>
</dbReference>
<dbReference type="SUPFAM" id="SSF52833">
    <property type="entry name" value="Thioredoxin-like"/>
    <property type="match status" value="1"/>
</dbReference>
<dbReference type="SUPFAM" id="SSF54495">
    <property type="entry name" value="UBC-like"/>
    <property type="match status" value="1"/>
</dbReference>
<dbReference type="InterPro" id="IPR036282">
    <property type="entry name" value="Glutathione-S-Trfase_C_sf"/>
</dbReference>
<feature type="region of interest" description="Disordered" evidence="5">
    <location>
        <begin position="220"/>
        <end position="244"/>
    </location>
</feature>
<evidence type="ECO:0000256" key="3">
    <source>
        <dbReference type="ARBA" id="ARBA00005861"/>
    </source>
</evidence>
<dbReference type="PROSITE" id="PS50127">
    <property type="entry name" value="UBC_2"/>
    <property type="match status" value="1"/>
</dbReference>
<evidence type="ECO:0000256" key="2">
    <source>
        <dbReference type="ARBA" id="ARBA00003701"/>
    </source>
</evidence>
<comment type="subunit">
    <text evidence="4">Homodimer.</text>
</comment>